<accession>A0AAD8BGV1</accession>
<name>A0AAD8BGV1_BIOPF</name>
<reference evidence="2" key="2">
    <citation type="submission" date="2023-04" db="EMBL/GenBank/DDBJ databases">
        <authorList>
            <person name="Bu L."/>
            <person name="Lu L."/>
            <person name="Laidemitt M.R."/>
            <person name="Zhang S.M."/>
            <person name="Mutuku M."/>
            <person name="Mkoji G."/>
            <person name="Steinauer M."/>
            <person name="Loker E.S."/>
        </authorList>
    </citation>
    <scope>NUCLEOTIDE SEQUENCE</scope>
    <source>
        <strain evidence="2">KasaAsao</strain>
        <tissue evidence="2">Whole Snail</tissue>
    </source>
</reference>
<feature type="compositionally biased region" description="Basic and acidic residues" evidence="1">
    <location>
        <begin position="15"/>
        <end position="25"/>
    </location>
</feature>
<evidence type="ECO:0000313" key="2">
    <source>
        <dbReference type="EMBL" id="KAK0054325.1"/>
    </source>
</evidence>
<feature type="compositionally biased region" description="Polar residues" evidence="1">
    <location>
        <begin position="135"/>
        <end position="146"/>
    </location>
</feature>
<gene>
    <name evidence="2" type="ORF">Bpfe_016153</name>
</gene>
<evidence type="ECO:0000256" key="1">
    <source>
        <dbReference type="SAM" id="MobiDB-lite"/>
    </source>
</evidence>
<protein>
    <submittedName>
        <fullName evidence="2">Uncharacterized protein</fullName>
    </submittedName>
</protein>
<evidence type="ECO:0000313" key="3">
    <source>
        <dbReference type="Proteomes" id="UP001233172"/>
    </source>
</evidence>
<dbReference type="AlphaFoldDB" id="A0AAD8BGV1"/>
<organism evidence="2 3">
    <name type="scientific">Biomphalaria pfeifferi</name>
    <name type="common">Bloodfluke planorb</name>
    <name type="synonym">Freshwater snail</name>
    <dbReference type="NCBI Taxonomy" id="112525"/>
    <lineage>
        <taxon>Eukaryota</taxon>
        <taxon>Metazoa</taxon>
        <taxon>Spiralia</taxon>
        <taxon>Lophotrochozoa</taxon>
        <taxon>Mollusca</taxon>
        <taxon>Gastropoda</taxon>
        <taxon>Heterobranchia</taxon>
        <taxon>Euthyneura</taxon>
        <taxon>Panpulmonata</taxon>
        <taxon>Hygrophila</taxon>
        <taxon>Lymnaeoidea</taxon>
        <taxon>Planorbidae</taxon>
        <taxon>Biomphalaria</taxon>
    </lineage>
</organism>
<feature type="region of interest" description="Disordered" evidence="1">
    <location>
        <begin position="1"/>
        <end position="178"/>
    </location>
</feature>
<keyword evidence="3" id="KW-1185">Reference proteome</keyword>
<sequence length="178" mass="19945">MATYATALKGVSPRKTAEEEAKEDGFTLVRKKKEKPQEGNKMGKTPPSSPTKGERRNSAGGTNSHNKLKPEGRIRSEPNSPTKKKRQRTLSSSSSTSSDDQCKTWRQAEEERKIEIEFPDSPTPLVIDEGGTPERTLTQNTQSITNRRPRTHAHLQKKDIQQIQGHTHTHTDNNTHTP</sequence>
<feature type="compositionally biased region" description="Basic and acidic residues" evidence="1">
    <location>
        <begin position="169"/>
        <end position="178"/>
    </location>
</feature>
<dbReference type="Proteomes" id="UP001233172">
    <property type="component" value="Unassembled WGS sequence"/>
</dbReference>
<comment type="caution">
    <text evidence="2">The sequence shown here is derived from an EMBL/GenBank/DDBJ whole genome shotgun (WGS) entry which is preliminary data.</text>
</comment>
<proteinExistence type="predicted"/>
<reference evidence="2" key="1">
    <citation type="journal article" date="2023" name="PLoS Negl. Trop. Dis.">
        <title>A genome sequence for Biomphalaria pfeifferi, the major vector snail for the human-infecting parasite Schistosoma mansoni.</title>
        <authorList>
            <person name="Bu L."/>
            <person name="Lu L."/>
            <person name="Laidemitt M.R."/>
            <person name="Zhang S.M."/>
            <person name="Mutuku M."/>
            <person name="Mkoji G."/>
            <person name="Steinauer M."/>
            <person name="Loker E.S."/>
        </authorList>
    </citation>
    <scope>NUCLEOTIDE SEQUENCE</scope>
    <source>
        <strain evidence="2">KasaAsao</strain>
    </source>
</reference>
<feature type="compositionally biased region" description="Basic and acidic residues" evidence="1">
    <location>
        <begin position="100"/>
        <end position="116"/>
    </location>
</feature>
<dbReference type="EMBL" id="JASAOG010000078">
    <property type="protein sequence ID" value="KAK0054325.1"/>
    <property type="molecule type" value="Genomic_DNA"/>
</dbReference>